<protein>
    <submittedName>
        <fullName evidence="3">DUF3035 domain-containing protein</fullName>
    </submittedName>
</protein>
<name>A0AAJ6BLP0_9SPHN</name>
<feature type="chain" id="PRO_5042495344" evidence="2">
    <location>
        <begin position="23"/>
        <end position="150"/>
    </location>
</feature>
<evidence type="ECO:0000313" key="4">
    <source>
        <dbReference type="Proteomes" id="UP001218362"/>
    </source>
</evidence>
<proteinExistence type="predicted"/>
<feature type="signal peptide" evidence="2">
    <location>
        <begin position="1"/>
        <end position="22"/>
    </location>
</feature>
<dbReference type="AlphaFoldDB" id="A0AAJ6BLP0"/>
<dbReference type="Proteomes" id="UP001218362">
    <property type="component" value="Chromosome"/>
</dbReference>
<sequence>MRQVPRKTILSAALLMAGGAMLSGCAGGSLFNRGQPDEFAVQRQAPLVVPPDFSLVPPSPGAPRPAEGTASQQALDAMFGGTAPRSSVETSALDRAGTADPGIRSDVGDPQTNTVDKASVTRAIVSAPQGDGREAQAVIPSAGGATTPAT</sequence>
<feature type="region of interest" description="Disordered" evidence="1">
    <location>
        <begin position="51"/>
        <end position="150"/>
    </location>
</feature>
<organism evidence="3 4">
    <name type="scientific">Candidatus Andeanibacterium colombiense</name>
    <dbReference type="NCBI Taxonomy" id="3121345"/>
    <lineage>
        <taxon>Bacteria</taxon>
        <taxon>Pseudomonadati</taxon>
        <taxon>Pseudomonadota</taxon>
        <taxon>Alphaproteobacteria</taxon>
        <taxon>Sphingomonadales</taxon>
        <taxon>Sphingomonadaceae</taxon>
        <taxon>Candidatus Andeanibacterium</taxon>
    </lineage>
</organism>
<dbReference type="KEGG" id="acob:P0Y56_11025"/>
<evidence type="ECO:0000256" key="2">
    <source>
        <dbReference type="SAM" id="SignalP"/>
    </source>
</evidence>
<evidence type="ECO:0000313" key="3">
    <source>
        <dbReference type="EMBL" id="WEK45564.1"/>
    </source>
</evidence>
<gene>
    <name evidence="3" type="ORF">P0Y56_11025</name>
</gene>
<reference evidence="3" key="1">
    <citation type="submission" date="2023-03" db="EMBL/GenBank/DDBJ databases">
        <title>Andean soil-derived lignocellulolytic bacterial consortium as a source of novel taxa and putative plastic-active enzymes.</title>
        <authorList>
            <person name="Diaz-Garcia L."/>
            <person name="Chuvochina M."/>
            <person name="Feuerriegel G."/>
            <person name="Bunk B."/>
            <person name="Sproer C."/>
            <person name="Streit W.R."/>
            <person name="Rodriguez L.M."/>
            <person name="Overmann J."/>
            <person name="Jimenez D.J."/>
        </authorList>
    </citation>
    <scope>NUCLEOTIDE SEQUENCE</scope>
    <source>
        <strain evidence="3">MAG 26</strain>
    </source>
</reference>
<evidence type="ECO:0000256" key="1">
    <source>
        <dbReference type="SAM" id="MobiDB-lite"/>
    </source>
</evidence>
<dbReference type="Pfam" id="PF11233">
    <property type="entry name" value="DUF3035"/>
    <property type="match status" value="1"/>
</dbReference>
<accession>A0AAJ6BLP0</accession>
<dbReference type="InterPro" id="IPR021395">
    <property type="entry name" value="DUF3035"/>
</dbReference>
<keyword evidence="2" id="KW-0732">Signal</keyword>
<dbReference type="EMBL" id="CP119316">
    <property type="protein sequence ID" value="WEK45564.1"/>
    <property type="molecule type" value="Genomic_DNA"/>
</dbReference>